<dbReference type="GO" id="GO:0006355">
    <property type="term" value="P:regulation of DNA-templated transcription"/>
    <property type="evidence" value="ECO:0007669"/>
    <property type="project" value="InterPro"/>
</dbReference>
<keyword evidence="3" id="KW-0963">Cytoplasm</keyword>
<evidence type="ECO:0000256" key="6">
    <source>
        <dbReference type="ARBA" id="ARBA00022741"/>
    </source>
</evidence>
<evidence type="ECO:0000259" key="18">
    <source>
        <dbReference type="PROSITE" id="PS50110"/>
    </source>
</evidence>
<gene>
    <name evidence="19" type="ordered locus">Psta_4094</name>
</gene>
<dbReference type="eggNOG" id="COG2204">
    <property type="taxonomic scope" value="Bacteria"/>
</dbReference>
<dbReference type="InterPro" id="IPR011006">
    <property type="entry name" value="CheY-like_superfamily"/>
</dbReference>
<keyword evidence="12" id="KW-0804">Transcription</keyword>
<keyword evidence="7" id="KW-0067">ATP-binding</keyword>
<keyword evidence="6" id="KW-0547">Nucleotide-binding</keyword>
<keyword evidence="4" id="KW-0678">Repressor</keyword>
<feature type="domain" description="Response regulatory" evidence="18">
    <location>
        <begin position="11"/>
        <end position="124"/>
    </location>
</feature>
<dbReference type="InterPro" id="IPR009057">
    <property type="entry name" value="Homeodomain-like_sf"/>
</dbReference>
<dbReference type="SMART" id="SM00448">
    <property type="entry name" value="REC"/>
    <property type="match status" value="1"/>
</dbReference>
<dbReference type="Gene3D" id="1.10.10.60">
    <property type="entry name" value="Homeodomain-like"/>
    <property type="match status" value="1"/>
</dbReference>
<evidence type="ECO:0000256" key="10">
    <source>
        <dbReference type="ARBA" id="ARBA00023125"/>
    </source>
</evidence>
<evidence type="ECO:0000313" key="19">
    <source>
        <dbReference type="EMBL" id="ADB18744.1"/>
    </source>
</evidence>
<dbReference type="PANTHER" id="PTHR32071">
    <property type="entry name" value="TRANSCRIPTIONAL REGULATORY PROTEIN"/>
    <property type="match status" value="1"/>
</dbReference>
<dbReference type="GO" id="GO:0005737">
    <property type="term" value="C:cytoplasm"/>
    <property type="evidence" value="ECO:0007669"/>
    <property type="project" value="UniProtKB-SubCell"/>
</dbReference>
<dbReference type="Gene3D" id="1.10.8.60">
    <property type="match status" value="1"/>
</dbReference>
<evidence type="ECO:0000256" key="12">
    <source>
        <dbReference type="ARBA" id="ARBA00023163"/>
    </source>
</evidence>
<dbReference type="KEGG" id="psl:Psta_4094"/>
<dbReference type="PROSITE" id="PS50045">
    <property type="entry name" value="SIGMA54_INTERACT_4"/>
    <property type="match status" value="1"/>
</dbReference>
<dbReference type="InterPro" id="IPR001789">
    <property type="entry name" value="Sig_transdc_resp-reg_receiver"/>
</dbReference>
<name>D2R311_PIRSD</name>
<dbReference type="EMBL" id="CP001848">
    <property type="protein sequence ID" value="ADB18744.1"/>
    <property type="molecule type" value="Genomic_DNA"/>
</dbReference>
<dbReference type="Pfam" id="PF02954">
    <property type="entry name" value="HTH_8"/>
    <property type="match status" value="1"/>
</dbReference>
<keyword evidence="8" id="KW-0902">Two-component regulatory system</keyword>
<keyword evidence="5 15" id="KW-0597">Phosphoprotein</keyword>
<dbReference type="Pfam" id="PF25601">
    <property type="entry name" value="AAA_lid_14"/>
    <property type="match status" value="1"/>
</dbReference>
<evidence type="ECO:0000256" key="2">
    <source>
        <dbReference type="ARBA" id="ARBA00019059"/>
    </source>
</evidence>
<keyword evidence="10" id="KW-0238">DNA-binding</keyword>
<evidence type="ECO:0000256" key="15">
    <source>
        <dbReference type="PROSITE-ProRule" id="PRU00169"/>
    </source>
</evidence>
<evidence type="ECO:0000313" key="20">
    <source>
        <dbReference type="Proteomes" id="UP000001887"/>
    </source>
</evidence>
<accession>D2R311</accession>
<feature type="modified residue" description="4-aspartylphosphate" evidence="15">
    <location>
        <position position="59"/>
    </location>
</feature>
<evidence type="ECO:0000256" key="5">
    <source>
        <dbReference type="ARBA" id="ARBA00022553"/>
    </source>
</evidence>
<dbReference type="InterPro" id="IPR002078">
    <property type="entry name" value="Sigma_54_int"/>
</dbReference>
<dbReference type="Gene3D" id="3.40.50.2300">
    <property type="match status" value="1"/>
</dbReference>
<reference evidence="19 20" key="1">
    <citation type="journal article" date="2009" name="Stand. Genomic Sci.">
        <title>Complete genome sequence of Pirellula staleyi type strain (ATCC 27377).</title>
        <authorList>
            <person name="Clum A."/>
            <person name="Tindall B.J."/>
            <person name="Sikorski J."/>
            <person name="Ivanova N."/>
            <person name="Mavrommatis K."/>
            <person name="Lucas S."/>
            <person name="Glavina del Rio T."/>
            <person name="Nolan M."/>
            <person name="Chen F."/>
            <person name="Tice H."/>
            <person name="Pitluck S."/>
            <person name="Cheng J.F."/>
            <person name="Chertkov O."/>
            <person name="Brettin T."/>
            <person name="Han C."/>
            <person name="Detter J.C."/>
            <person name="Kuske C."/>
            <person name="Bruce D."/>
            <person name="Goodwin L."/>
            <person name="Ovchinikova G."/>
            <person name="Pati A."/>
            <person name="Mikhailova N."/>
            <person name="Chen A."/>
            <person name="Palaniappan K."/>
            <person name="Land M."/>
            <person name="Hauser L."/>
            <person name="Chang Y.J."/>
            <person name="Jeffries C.D."/>
            <person name="Chain P."/>
            <person name="Rohde M."/>
            <person name="Goker M."/>
            <person name="Bristow J."/>
            <person name="Eisen J.A."/>
            <person name="Markowitz V."/>
            <person name="Hugenholtz P."/>
            <person name="Kyrpides N.C."/>
            <person name="Klenk H.P."/>
            <person name="Lapidus A."/>
        </authorList>
    </citation>
    <scope>NUCLEOTIDE SEQUENCE [LARGE SCALE GENOMIC DNA]</scope>
    <source>
        <strain evidence="20">ATCC 27377 / DSM 6068 / ICPB 4128</strain>
    </source>
</reference>
<dbReference type="Pfam" id="PF00158">
    <property type="entry name" value="Sigma54_activat"/>
    <property type="match status" value="1"/>
</dbReference>
<evidence type="ECO:0000256" key="13">
    <source>
        <dbReference type="ARBA" id="ARBA00029881"/>
    </source>
</evidence>
<keyword evidence="20" id="KW-1185">Reference proteome</keyword>
<dbReference type="HOGENOM" id="CLU_000445_0_6_0"/>
<dbReference type="SUPFAM" id="SSF52172">
    <property type="entry name" value="CheY-like"/>
    <property type="match status" value="1"/>
</dbReference>
<dbReference type="STRING" id="530564.Psta_4094"/>
<protein>
    <recommendedName>
        <fullName evidence="2">DNA-binding transcriptional regulator NtrC</fullName>
    </recommendedName>
    <alternativeName>
        <fullName evidence="13">Nitrogen regulation protein NR(I)</fullName>
    </alternativeName>
    <alternativeName>
        <fullName evidence="14">Nitrogen regulator I</fullName>
    </alternativeName>
</protein>
<evidence type="ECO:0000256" key="11">
    <source>
        <dbReference type="ARBA" id="ARBA00023159"/>
    </source>
</evidence>
<evidence type="ECO:0000256" key="9">
    <source>
        <dbReference type="ARBA" id="ARBA00023015"/>
    </source>
</evidence>
<dbReference type="PROSITE" id="PS50110">
    <property type="entry name" value="RESPONSE_REGULATORY"/>
    <property type="match status" value="1"/>
</dbReference>
<evidence type="ECO:0000256" key="16">
    <source>
        <dbReference type="SAM" id="MobiDB-lite"/>
    </source>
</evidence>
<keyword evidence="11" id="KW-0010">Activator</keyword>
<feature type="region of interest" description="Disordered" evidence="16">
    <location>
        <begin position="487"/>
        <end position="511"/>
    </location>
</feature>
<dbReference type="InterPro" id="IPR002197">
    <property type="entry name" value="HTH_Fis"/>
</dbReference>
<dbReference type="SUPFAM" id="SSF52540">
    <property type="entry name" value="P-loop containing nucleoside triphosphate hydrolases"/>
    <property type="match status" value="1"/>
</dbReference>
<dbReference type="AlphaFoldDB" id="D2R311"/>
<comment type="subcellular location">
    <subcellularLocation>
        <location evidence="1">Cytoplasm</location>
    </subcellularLocation>
</comment>
<dbReference type="InterPro" id="IPR058031">
    <property type="entry name" value="AAA_lid_NorR"/>
</dbReference>
<dbReference type="GO" id="GO:0043565">
    <property type="term" value="F:sequence-specific DNA binding"/>
    <property type="evidence" value="ECO:0007669"/>
    <property type="project" value="InterPro"/>
</dbReference>
<dbReference type="PRINTS" id="PR01590">
    <property type="entry name" value="HTHFIS"/>
</dbReference>
<proteinExistence type="predicted"/>
<keyword evidence="9" id="KW-0805">Transcription regulation</keyword>
<dbReference type="Proteomes" id="UP000001887">
    <property type="component" value="Chromosome"/>
</dbReference>
<evidence type="ECO:0000256" key="8">
    <source>
        <dbReference type="ARBA" id="ARBA00023012"/>
    </source>
</evidence>
<dbReference type="CDD" id="cd00009">
    <property type="entry name" value="AAA"/>
    <property type="match status" value="1"/>
</dbReference>
<evidence type="ECO:0000256" key="7">
    <source>
        <dbReference type="ARBA" id="ARBA00022840"/>
    </source>
</evidence>
<dbReference type="PANTHER" id="PTHR32071:SF95">
    <property type="entry name" value="DNA-BINDING TRANSCRIPTIONAL REGULATOR NTRC"/>
    <property type="match status" value="1"/>
</dbReference>
<sequence length="511" mass="55982" precursor="true">MDYSGSRRPLRILVIDDDPLVARFVQSIKTLPTFELICCRTLAEARRQSLSRLDTVLLDQGLPDGEGLSLLDEIRACDPHLPVLFITAQVGSRTAIEAMKRGAFDYLTKPLDLAALARQLELTLEARRLTRTPVVIARAGETPDDVSDVLVGNSAAMSAVYKAIGRAASSDAPILLVGEMGVGKLLAARAIRQHSARASEAFRVVACNGVSLEQLELQLFGDDHTAGKLEQCARGIVVIEDIDLAPLSIQTRLLQHLLPGSFPSESDKPRTVAPAENASLSTPRIIATTSQNLEEMVGRSLFRSELYYLLRTITITLPPLRLRREDIPPLVDHFISRMAHLSPQYNISNVRVSPPALAMLVNHDWPGNLDELQSVIRHALMESTGAVVASDTLQRLLKNQPTLVHAPTHATSEATTTHWRSFVADHVFHEKNDLYADAIAEMERQVIALVLEETKGNIAHAARLLGITRGSLRKKARTHDLLAKHVADLGDDQEEPATDAPSPISLDTPQQ</sequence>
<dbReference type="GO" id="GO:0005524">
    <property type="term" value="F:ATP binding"/>
    <property type="evidence" value="ECO:0007669"/>
    <property type="project" value="UniProtKB-KW"/>
</dbReference>
<evidence type="ECO:0000256" key="1">
    <source>
        <dbReference type="ARBA" id="ARBA00004496"/>
    </source>
</evidence>
<dbReference type="SUPFAM" id="SSF46689">
    <property type="entry name" value="Homeodomain-like"/>
    <property type="match status" value="1"/>
</dbReference>
<evidence type="ECO:0000256" key="14">
    <source>
        <dbReference type="ARBA" id="ARBA00031910"/>
    </source>
</evidence>
<dbReference type="Gene3D" id="3.40.50.300">
    <property type="entry name" value="P-loop containing nucleotide triphosphate hydrolases"/>
    <property type="match status" value="1"/>
</dbReference>
<evidence type="ECO:0000256" key="3">
    <source>
        <dbReference type="ARBA" id="ARBA00022490"/>
    </source>
</evidence>
<dbReference type="InterPro" id="IPR027417">
    <property type="entry name" value="P-loop_NTPase"/>
</dbReference>
<dbReference type="Pfam" id="PF00072">
    <property type="entry name" value="Response_reg"/>
    <property type="match status" value="1"/>
</dbReference>
<dbReference type="GO" id="GO:0000160">
    <property type="term" value="P:phosphorelay signal transduction system"/>
    <property type="evidence" value="ECO:0007669"/>
    <property type="project" value="UniProtKB-KW"/>
</dbReference>
<evidence type="ECO:0000259" key="17">
    <source>
        <dbReference type="PROSITE" id="PS50045"/>
    </source>
</evidence>
<feature type="domain" description="Sigma-54 factor interaction" evidence="17">
    <location>
        <begin position="150"/>
        <end position="381"/>
    </location>
</feature>
<organism evidence="19 20">
    <name type="scientific">Pirellula staleyi (strain ATCC 27377 / DSM 6068 / ICPB 4128)</name>
    <name type="common">Pirella staleyi</name>
    <dbReference type="NCBI Taxonomy" id="530564"/>
    <lineage>
        <taxon>Bacteria</taxon>
        <taxon>Pseudomonadati</taxon>
        <taxon>Planctomycetota</taxon>
        <taxon>Planctomycetia</taxon>
        <taxon>Pirellulales</taxon>
        <taxon>Pirellulaceae</taxon>
        <taxon>Pirellula</taxon>
    </lineage>
</organism>
<evidence type="ECO:0000256" key="4">
    <source>
        <dbReference type="ARBA" id="ARBA00022491"/>
    </source>
</evidence>